<evidence type="ECO:0000256" key="18">
    <source>
        <dbReference type="ARBA" id="ARBA00023163"/>
    </source>
</evidence>
<evidence type="ECO:0000256" key="16">
    <source>
        <dbReference type="ARBA" id="ARBA00023136"/>
    </source>
</evidence>
<dbReference type="InterPro" id="IPR036236">
    <property type="entry name" value="Znf_C2H2_sf"/>
</dbReference>
<dbReference type="PROSITE" id="PS00028">
    <property type="entry name" value="ZINC_FINGER_C2H2_1"/>
    <property type="match status" value="3"/>
</dbReference>
<feature type="transmembrane region" description="Helical" evidence="22">
    <location>
        <begin position="266"/>
        <end position="287"/>
    </location>
</feature>
<dbReference type="GO" id="GO:0016020">
    <property type="term" value="C:membrane"/>
    <property type="evidence" value="ECO:0007669"/>
    <property type="project" value="UniProtKB-SubCell"/>
</dbReference>
<evidence type="ECO:0000256" key="20">
    <source>
        <dbReference type="PROSITE-ProRule" id="PRU00042"/>
    </source>
</evidence>
<feature type="transmembrane region" description="Helical" evidence="22">
    <location>
        <begin position="204"/>
        <end position="229"/>
    </location>
</feature>
<dbReference type="InterPro" id="IPR013087">
    <property type="entry name" value="Znf_C2H2_type"/>
</dbReference>
<evidence type="ECO:0000256" key="9">
    <source>
        <dbReference type="ARBA" id="ARBA00022723"/>
    </source>
</evidence>
<dbReference type="Gene3D" id="3.30.160.60">
    <property type="entry name" value="Classic Zinc Finger"/>
    <property type="match status" value="4"/>
</dbReference>
<feature type="domain" description="C2H2-type" evidence="23">
    <location>
        <begin position="1064"/>
        <end position="1093"/>
    </location>
</feature>
<feature type="domain" description="Major facilitator superfamily (MFS) profile" evidence="24">
    <location>
        <begin position="81"/>
        <end position="556"/>
    </location>
</feature>
<feature type="region of interest" description="Disordered" evidence="21">
    <location>
        <begin position="757"/>
        <end position="785"/>
    </location>
</feature>
<dbReference type="SMART" id="SM00355">
    <property type="entry name" value="ZnF_C2H2"/>
    <property type="match status" value="4"/>
</dbReference>
<evidence type="ECO:0000256" key="21">
    <source>
        <dbReference type="SAM" id="MobiDB-lite"/>
    </source>
</evidence>
<evidence type="ECO:0000256" key="4">
    <source>
        <dbReference type="ARBA" id="ARBA00009598"/>
    </source>
</evidence>
<dbReference type="PROSITE" id="PS50157">
    <property type="entry name" value="ZINC_FINGER_C2H2_2"/>
    <property type="match status" value="4"/>
</dbReference>
<feature type="domain" description="C2H2-type" evidence="23">
    <location>
        <begin position="1006"/>
        <end position="1033"/>
    </location>
</feature>
<evidence type="ECO:0000259" key="23">
    <source>
        <dbReference type="PROSITE" id="PS50157"/>
    </source>
</evidence>
<feature type="domain" description="C2H2-type" evidence="23">
    <location>
        <begin position="1034"/>
        <end position="1063"/>
    </location>
</feature>
<evidence type="ECO:0000256" key="13">
    <source>
        <dbReference type="ARBA" id="ARBA00022989"/>
    </source>
</evidence>
<dbReference type="Proteomes" id="UP000310200">
    <property type="component" value="Unassembled WGS sequence"/>
</dbReference>
<gene>
    <name evidence="25" type="ORF">DBV15_07963</name>
</gene>
<feature type="transmembrane region" description="Helical" evidence="22">
    <location>
        <begin position="461"/>
        <end position="486"/>
    </location>
</feature>
<name>A0A4S2K7L8_9HYME</name>
<keyword evidence="6" id="KW-0678">Repressor</keyword>
<evidence type="ECO:0000256" key="12">
    <source>
        <dbReference type="ARBA" id="ARBA00022833"/>
    </source>
</evidence>
<dbReference type="STRING" id="300112.A0A4S2K7L8"/>
<dbReference type="FunFam" id="1.20.1250.20:FF:000028">
    <property type="entry name" value="Sugar phosphate exchanger 3 isoform 1"/>
    <property type="match status" value="1"/>
</dbReference>
<dbReference type="PANTHER" id="PTHR43184:SF12">
    <property type="entry name" value="SUGAR PHOSPHATE EXCHANGER 3"/>
    <property type="match status" value="1"/>
</dbReference>
<evidence type="ECO:0008006" key="27">
    <source>
        <dbReference type="Google" id="ProtNLM"/>
    </source>
</evidence>
<dbReference type="GO" id="GO:0005634">
    <property type="term" value="C:nucleus"/>
    <property type="evidence" value="ECO:0007669"/>
    <property type="project" value="UniProtKB-SubCell"/>
</dbReference>
<dbReference type="Pfam" id="PF07690">
    <property type="entry name" value="MFS_1"/>
    <property type="match status" value="1"/>
</dbReference>
<dbReference type="SUPFAM" id="SSF57667">
    <property type="entry name" value="beta-beta-alpha zinc fingers"/>
    <property type="match status" value="3"/>
</dbReference>
<dbReference type="Pfam" id="PF00096">
    <property type="entry name" value="zf-C2H2"/>
    <property type="match status" value="3"/>
</dbReference>
<keyword evidence="11 20" id="KW-0863">Zinc-finger</keyword>
<feature type="transmembrane region" description="Helical" evidence="22">
    <location>
        <begin position="372"/>
        <end position="394"/>
    </location>
</feature>
<comment type="subcellular location">
    <subcellularLocation>
        <location evidence="2">Membrane</location>
        <topology evidence="2">Multi-pass membrane protein</topology>
    </subcellularLocation>
    <subcellularLocation>
        <location evidence="1">Nucleus</location>
    </subcellularLocation>
</comment>
<dbReference type="GO" id="GO:0000987">
    <property type="term" value="F:cis-regulatory region sequence-specific DNA binding"/>
    <property type="evidence" value="ECO:0007669"/>
    <property type="project" value="UniProtKB-ARBA"/>
</dbReference>
<feature type="region of interest" description="Disordered" evidence="21">
    <location>
        <begin position="311"/>
        <end position="348"/>
    </location>
</feature>
<dbReference type="CDD" id="cd17344">
    <property type="entry name" value="MFS_SLC37A1_2"/>
    <property type="match status" value="1"/>
</dbReference>
<keyword evidence="17" id="KW-0010">Activator</keyword>
<evidence type="ECO:0000256" key="8">
    <source>
        <dbReference type="ARBA" id="ARBA00022692"/>
    </source>
</evidence>
<keyword evidence="15" id="KW-0238">DNA-binding</keyword>
<keyword evidence="19" id="KW-0539">Nucleus</keyword>
<proteinExistence type="inferred from homology"/>
<feature type="domain" description="C2H2-type" evidence="23">
    <location>
        <begin position="977"/>
        <end position="1001"/>
    </location>
</feature>
<comment type="caution">
    <text evidence="25">The sequence shown here is derived from an EMBL/GenBank/DDBJ whole genome shotgun (WGS) entry which is preliminary data.</text>
</comment>
<dbReference type="SUPFAM" id="SSF103473">
    <property type="entry name" value="MFS general substrate transporter"/>
    <property type="match status" value="1"/>
</dbReference>
<keyword evidence="8 22" id="KW-0812">Transmembrane</keyword>
<protein>
    <recommendedName>
        <fullName evidence="27">Sugar phosphate exchanger 2</fullName>
    </recommendedName>
</protein>
<evidence type="ECO:0000256" key="5">
    <source>
        <dbReference type="ARBA" id="ARBA00022448"/>
    </source>
</evidence>
<dbReference type="FunFam" id="3.30.160.60:FF:000104">
    <property type="entry name" value="Transcriptional repressor protein YY1"/>
    <property type="match status" value="1"/>
</dbReference>
<evidence type="ECO:0000256" key="1">
    <source>
        <dbReference type="ARBA" id="ARBA00004123"/>
    </source>
</evidence>
<dbReference type="PROSITE" id="PS50850">
    <property type="entry name" value="MFS"/>
    <property type="match status" value="1"/>
</dbReference>
<evidence type="ECO:0000256" key="7">
    <source>
        <dbReference type="ARBA" id="ARBA00022597"/>
    </source>
</evidence>
<evidence type="ECO:0000256" key="15">
    <source>
        <dbReference type="ARBA" id="ARBA00023125"/>
    </source>
</evidence>
<evidence type="ECO:0000313" key="26">
    <source>
        <dbReference type="Proteomes" id="UP000310200"/>
    </source>
</evidence>
<dbReference type="AlphaFoldDB" id="A0A4S2K7L8"/>
<organism evidence="25 26">
    <name type="scientific">Temnothorax longispinosus</name>
    <dbReference type="NCBI Taxonomy" id="300112"/>
    <lineage>
        <taxon>Eukaryota</taxon>
        <taxon>Metazoa</taxon>
        <taxon>Ecdysozoa</taxon>
        <taxon>Arthropoda</taxon>
        <taxon>Hexapoda</taxon>
        <taxon>Insecta</taxon>
        <taxon>Pterygota</taxon>
        <taxon>Neoptera</taxon>
        <taxon>Endopterygota</taxon>
        <taxon>Hymenoptera</taxon>
        <taxon>Apocrita</taxon>
        <taxon>Aculeata</taxon>
        <taxon>Formicoidea</taxon>
        <taxon>Formicidae</taxon>
        <taxon>Myrmicinae</taxon>
        <taxon>Temnothorax</taxon>
    </lineage>
</organism>
<keyword evidence="5" id="KW-0813">Transport</keyword>
<dbReference type="GO" id="GO:0008270">
    <property type="term" value="F:zinc ion binding"/>
    <property type="evidence" value="ECO:0007669"/>
    <property type="project" value="UniProtKB-KW"/>
</dbReference>
<evidence type="ECO:0000256" key="10">
    <source>
        <dbReference type="ARBA" id="ARBA00022737"/>
    </source>
</evidence>
<feature type="compositionally biased region" description="Basic residues" evidence="21">
    <location>
        <begin position="767"/>
        <end position="776"/>
    </location>
</feature>
<dbReference type="InterPro" id="IPR044740">
    <property type="entry name" value="SLC37A1_2"/>
</dbReference>
<dbReference type="Gene3D" id="1.20.1250.20">
    <property type="entry name" value="MFS general substrate transporter like domains"/>
    <property type="match status" value="2"/>
</dbReference>
<evidence type="ECO:0000256" key="14">
    <source>
        <dbReference type="ARBA" id="ARBA00023015"/>
    </source>
</evidence>
<keyword evidence="10" id="KW-0677">Repeat</keyword>
<evidence type="ECO:0000256" key="11">
    <source>
        <dbReference type="ARBA" id="ARBA00022771"/>
    </source>
</evidence>
<keyword evidence="26" id="KW-1185">Reference proteome</keyword>
<feature type="transmembrane region" description="Helical" evidence="22">
    <location>
        <begin position="236"/>
        <end position="260"/>
    </location>
</feature>
<dbReference type="FunFam" id="3.30.160.60:FF:000109">
    <property type="entry name" value="Transcriptional repressor protein YY1"/>
    <property type="match status" value="1"/>
</dbReference>
<feature type="transmembrane region" description="Helical" evidence="22">
    <location>
        <begin position="173"/>
        <end position="192"/>
    </location>
</feature>
<keyword evidence="14" id="KW-0805">Transcription regulation</keyword>
<evidence type="ECO:0000256" key="2">
    <source>
        <dbReference type="ARBA" id="ARBA00004141"/>
    </source>
</evidence>
<dbReference type="InterPro" id="IPR036259">
    <property type="entry name" value="MFS_trans_sf"/>
</dbReference>
<dbReference type="FunFam" id="3.30.160.60:FF:000163">
    <property type="entry name" value="transcriptional repressor protein YY1"/>
    <property type="match status" value="1"/>
</dbReference>
<keyword evidence="16 22" id="KW-0472">Membrane</keyword>
<keyword evidence="18" id="KW-0804">Transcription</keyword>
<feature type="transmembrane region" description="Helical" evidence="22">
    <location>
        <begin position="406"/>
        <end position="424"/>
    </location>
</feature>
<sequence>MSLRSAIYLFNVAGGSNFSKDHASIDTLPLGWAVADEQSKVLNMSGPTKDLPWGLQCARCMCDGRCEHHRVNWMAWHQGGVLALTYLAYTCYHLTRKPISVVKNVLSLNCSDLPIPADILVNDSNRDTWCDWAPFDTNDAPALLGMLDSAFLFAYAAAMFLSGFIAERVNLRYFLSIGMLVSGISCYLFGIAKPYNIHNLWYFVFVQVLGGVFQTSGWPGVVTVVGNWFGKGKRGLIFGVWNSHTSIGNILGSLIAAAYVESDWSLSFIVPGVIMGVVGFIVFLFLIPSPVDIGYSPPSSLGYRKIDVTNSSDDDSTDVGYESRSVTDNLASERSETSPMLSGHRREHNTSRNSAIGFIGAMKIPGVIEYSLSLFFAKLVSYTFLYWLPLYIAASTTYGTTVSADLSVLFDVGGIVGAIAAGVLSDYSGMSALTCAAMFGLAFPALFIYDYIGSTSLGVNIVLLLIGGLLVNGPYALITTAVSAELGTHPSLGENSRALATVTAIIDGTGSIGAAVGPLLAGLVSRWSGWDNVFYMLMCADLFALLVSPLCSFVDVEMKSSQVTRILCFAVSASVQISLQRHKIVHTKTKNGATKASFENQTAFTAHRNGRSAKPATKKQQRKIEENIGKLMRPLATLYVPFPSDESPPMPVSPGQPFWYVNMASPPEINMASSDIITEVEIQPDIQEVEIETIPVEIPCETVETTIEGEDGQPMIALQPLPEPGREEIILQTQEEIVGADPLSVYDQIPVPDNDIYVESSPGPSRKAAKKARKSGGTRFRASDHAIFGEMATETKTRKWEQKQVQIKTLEGEFSVTMWASGTDDGESTPRATRSEPYKRSPGDAPEPRSDAPTSDVTTDPCCTASAHTGFNTFIFEKTQKLFWDRSPFVAVKGNILLAPDLDVDVPDEGSNPEPDPDYTEYMTGKSNAKFNSNSSVSDGMPGLDLSDPKQLAEFARPGHKLKVRKPPVMDGVERTIACPHKGCTKMFRDNSAMRKHLHTHGPRVHVCAECGKAFVESSKLKRHQLVHTGEKPFQCTFEGCGKRFSLDFNLRTHVRIHTGDRPYVCPFDGCSKKFAQSTNLKSHILTHAKAKSRNAIGRQVQQIQLQQPQFVQVEVADVDNQQFIVYAD</sequence>
<keyword evidence="13 22" id="KW-1133">Transmembrane helix</keyword>
<evidence type="ECO:0000259" key="24">
    <source>
        <dbReference type="PROSITE" id="PS50850"/>
    </source>
</evidence>
<dbReference type="PANTHER" id="PTHR43184">
    <property type="entry name" value="MAJOR FACILITATOR SUPERFAMILY TRANSPORTER 16, ISOFORM B"/>
    <property type="match status" value="1"/>
</dbReference>
<comment type="similarity">
    <text evidence="4">Belongs to the major facilitator superfamily. Organophosphate:Pi antiporter (OPA) (TC 2.A.1.4) family.</text>
</comment>
<feature type="transmembrane region" description="Helical" evidence="22">
    <location>
        <begin position="498"/>
        <end position="521"/>
    </location>
</feature>
<keyword evidence="9" id="KW-0479">Metal-binding</keyword>
<evidence type="ECO:0000256" key="6">
    <source>
        <dbReference type="ARBA" id="ARBA00022491"/>
    </source>
</evidence>
<evidence type="ECO:0000256" key="17">
    <source>
        <dbReference type="ARBA" id="ARBA00023159"/>
    </source>
</evidence>
<evidence type="ECO:0000313" key="25">
    <source>
        <dbReference type="EMBL" id="TGZ43179.1"/>
    </source>
</evidence>
<feature type="region of interest" description="Disordered" evidence="21">
    <location>
        <begin position="905"/>
        <end position="926"/>
    </location>
</feature>
<feature type="transmembrane region" description="Helical" evidence="22">
    <location>
        <begin position="533"/>
        <end position="556"/>
    </location>
</feature>
<comment type="similarity">
    <text evidence="3">Belongs to the YY transcription factor family.</text>
</comment>
<dbReference type="GO" id="GO:0061513">
    <property type="term" value="F:glucose 6-phosphate:phosphate antiporter activity"/>
    <property type="evidence" value="ECO:0007669"/>
    <property type="project" value="InterPro"/>
</dbReference>
<keyword evidence="12" id="KW-0862">Zinc</keyword>
<evidence type="ECO:0000256" key="22">
    <source>
        <dbReference type="SAM" id="Phobius"/>
    </source>
</evidence>
<feature type="compositionally biased region" description="Basic and acidic residues" evidence="21">
    <location>
        <begin position="833"/>
        <end position="850"/>
    </location>
</feature>
<reference evidence="25 26" key="1">
    <citation type="journal article" date="2019" name="Philos. Trans. R. Soc. Lond., B, Biol. Sci.">
        <title>Ant behaviour and brain gene expression of defending hosts depend on the ecological success of the intruding social parasite.</title>
        <authorList>
            <person name="Kaur R."/>
            <person name="Stoldt M."/>
            <person name="Jongepier E."/>
            <person name="Feldmeyer B."/>
            <person name="Menzel F."/>
            <person name="Bornberg-Bauer E."/>
            <person name="Foitzik S."/>
        </authorList>
    </citation>
    <scope>NUCLEOTIDE SEQUENCE [LARGE SCALE GENOMIC DNA]</scope>
    <source>
        <tissue evidence="25">Whole body</tissue>
    </source>
</reference>
<feature type="transmembrane region" description="Helical" evidence="22">
    <location>
        <begin position="143"/>
        <end position="166"/>
    </location>
</feature>
<dbReference type="FunFam" id="3.30.160.60:FF:000174">
    <property type="entry name" value="Transcriptional repressor protein YY1"/>
    <property type="match status" value="1"/>
</dbReference>
<keyword evidence="7" id="KW-0762">Sugar transport</keyword>
<dbReference type="InterPro" id="IPR020846">
    <property type="entry name" value="MFS_dom"/>
</dbReference>
<evidence type="ECO:0000256" key="3">
    <source>
        <dbReference type="ARBA" id="ARBA00006232"/>
    </source>
</evidence>
<evidence type="ECO:0000256" key="19">
    <source>
        <dbReference type="ARBA" id="ARBA00023242"/>
    </source>
</evidence>
<feature type="transmembrane region" description="Helical" evidence="22">
    <location>
        <begin position="431"/>
        <end position="449"/>
    </location>
</feature>
<dbReference type="InterPro" id="IPR011701">
    <property type="entry name" value="MFS"/>
</dbReference>
<dbReference type="EMBL" id="QBLH01003189">
    <property type="protein sequence ID" value="TGZ43179.1"/>
    <property type="molecule type" value="Genomic_DNA"/>
</dbReference>
<feature type="region of interest" description="Disordered" evidence="21">
    <location>
        <begin position="816"/>
        <end position="859"/>
    </location>
</feature>
<accession>A0A4S2K7L8</accession>